<feature type="compositionally biased region" description="Polar residues" evidence="6">
    <location>
        <begin position="250"/>
        <end position="266"/>
    </location>
</feature>
<dbReference type="OrthoDB" id="5386330at2759"/>
<proteinExistence type="predicted"/>
<name>A0A9W4JQ30_9EURO</name>
<dbReference type="GO" id="GO:0045944">
    <property type="term" value="P:positive regulation of transcription by RNA polymerase II"/>
    <property type="evidence" value="ECO:0007669"/>
    <property type="project" value="TreeGrafter"/>
</dbReference>
<dbReference type="Pfam" id="PF11951">
    <property type="entry name" value="Fungal_trans_2"/>
    <property type="match status" value="2"/>
</dbReference>
<keyword evidence="3" id="KW-0238">DNA-binding</keyword>
<feature type="compositionally biased region" description="Basic and acidic residues" evidence="6">
    <location>
        <begin position="209"/>
        <end position="220"/>
    </location>
</feature>
<protein>
    <recommendedName>
        <fullName evidence="7">Zn(2)-C6 fungal-type domain-containing protein</fullName>
    </recommendedName>
</protein>
<comment type="caution">
    <text evidence="8">The sequence shown here is derived from an EMBL/GenBank/DDBJ whole genome shotgun (WGS) entry which is preliminary data.</text>
</comment>
<keyword evidence="2" id="KW-0805">Transcription regulation</keyword>
<evidence type="ECO:0000256" key="3">
    <source>
        <dbReference type="ARBA" id="ARBA00023125"/>
    </source>
</evidence>
<keyword evidence="4" id="KW-0804">Transcription</keyword>
<organism evidence="8 9">
    <name type="scientific">Penicillium salamii</name>
    <dbReference type="NCBI Taxonomy" id="1612424"/>
    <lineage>
        <taxon>Eukaryota</taxon>
        <taxon>Fungi</taxon>
        <taxon>Dikarya</taxon>
        <taxon>Ascomycota</taxon>
        <taxon>Pezizomycotina</taxon>
        <taxon>Eurotiomycetes</taxon>
        <taxon>Eurotiomycetidae</taxon>
        <taxon>Eurotiales</taxon>
        <taxon>Aspergillaceae</taxon>
        <taxon>Penicillium</taxon>
    </lineage>
</organism>
<evidence type="ECO:0000256" key="4">
    <source>
        <dbReference type="ARBA" id="ARBA00023163"/>
    </source>
</evidence>
<dbReference type="PANTHER" id="PTHR37534:SF17">
    <property type="entry name" value="ZN(2)-C6 FUNGAL-TYPE DOMAIN-CONTAINING PROTEIN"/>
    <property type="match status" value="1"/>
</dbReference>
<dbReference type="PANTHER" id="PTHR37534">
    <property type="entry name" value="TRANSCRIPTIONAL ACTIVATOR PROTEIN UGA3"/>
    <property type="match status" value="1"/>
</dbReference>
<dbReference type="Pfam" id="PF00172">
    <property type="entry name" value="Zn_clus"/>
    <property type="match status" value="1"/>
</dbReference>
<evidence type="ECO:0000256" key="6">
    <source>
        <dbReference type="SAM" id="MobiDB-lite"/>
    </source>
</evidence>
<dbReference type="Gene3D" id="4.10.240.10">
    <property type="entry name" value="Zn(2)-C6 fungal-type DNA-binding domain"/>
    <property type="match status" value="1"/>
</dbReference>
<dbReference type="InterPro" id="IPR036864">
    <property type="entry name" value="Zn2-C6_fun-type_DNA-bd_sf"/>
</dbReference>
<accession>A0A9W4JQ30</accession>
<dbReference type="AlphaFoldDB" id="A0A9W4JQ30"/>
<dbReference type="PROSITE" id="PS00463">
    <property type="entry name" value="ZN2_CY6_FUNGAL_1"/>
    <property type="match status" value="1"/>
</dbReference>
<dbReference type="InterPro" id="IPR021858">
    <property type="entry name" value="Fun_TF"/>
</dbReference>
<dbReference type="GO" id="GO:0000981">
    <property type="term" value="F:DNA-binding transcription factor activity, RNA polymerase II-specific"/>
    <property type="evidence" value="ECO:0007669"/>
    <property type="project" value="InterPro"/>
</dbReference>
<dbReference type="PROSITE" id="PS50048">
    <property type="entry name" value="ZN2_CY6_FUNGAL_2"/>
    <property type="match status" value="1"/>
</dbReference>
<sequence length="586" mass="66006">MVYGVTRDTVLWCLPCLHCLHCSSGLSDCHPRRASSLSRTRWTKYQRGFRCTLSLKHRTHAPLNSLDVRFWQERWWCADFAPSVIIGISDFSYTGCFQCSKRRITCDGMQPTCTKCQKRGIECSGPGRIRFMNAVAMRGRLKGCTVPVPGNPDSGIVAQPQQPAAIQPRQIRWKDDQKVRSKRKYTERRANLIKSDLETTAGTRSRMPRGQESRHNDQQERISVSSTSQRQIVNRYRTAKHPLPPHDHASSGTLRNKTPEVTSGRVSSATTHGIIPWLAPLSADTRMLFFHFAEQVAPVMVILDGISNGYRDVLLPLACEDNLLQRAICVVATQHLTLYNTSHKNAADQNRAAVISRLRRDSLQSSPDRIFNVSTWATLIVLLVGETITGGSECGHLLQTLISLAGNISQTTSSRLTQFLLQQTHMFHLLGQPLLGTFGGGASPLTHPIGHYLDWTYYDIPSHSEHHDLLQISRMAFVKAFQIYTGRKTSNDHQWELLESLKTLVCQIDPNQTGSHALVWVCFIGAADSVDPIHRRFFVDRMSQIYAKTQFQNIAAGMRSLPRIWSEQSSGRWTEDLVRLAPTLVI</sequence>
<dbReference type="GO" id="GO:0005634">
    <property type="term" value="C:nucleus"/>
    <property type="evidence" value="ECO:0007669"/>
    <property type="project" value="UniProtKB-SubCell"/>
</dbReference>
<dbReference type="InterPro" id="IPR001138">
    <property type="entry name" value="Zn2Cys6_DnaBD"/>
</dbReference>
<evidence type="ECO:0000256" key="5">
    <source>
        <dbReference type="ARBA" id="ARBA00023242"/>
    </source>
</evidence>
<comment type="subcellular location">
    <subcellularLocation>
        <location evidence="1">Nucleus</location>
    </subcellularLocation>
</comment>
<feature type="region of interest" description="Disordered" evidence="6">
    <location>
        <begin position="174"/>
        <end position="266"/>
    </location>
</feature>
<evidence type="ECO:0000313" key="9">
    <source>
        <dbReference type="Proteomes" id="UP001152646"/>
    </source>
</evidence>
<feature type="compositionally biased region" description="Polar residues" evidence="6">
    <location>
        <begin position="221"/>
        <end position="232"/>
    </location>
</feature>
<reference evidence="8" key="1">
    <citation type="submission" date="2021-07" db="EMBL/GenBank/DDBJ databases">
        <authorList>
            <person name="Branca A.L. A."/>
        </authorList>
    </citation>
    <scope>NUCLEOTIDE SEQUENCE</scope>
</reference>
<dbReference type="SUPFAM" id="SSF57701">
    <property type="entry name" value="Zn2/Cys6 DNA-binding domain"/>
    <property type="match status" value="1"/>
</dbReference>
<evidence type="ECO:0000256" key="2">
    <source>
        <dbReference type="ARBA" id="ARBA00023015"/>
    </source>
</evidence>
<gene>
    <name evidence="8" type="ORF">PSALAMII_LOCUS9411</name>
</gene>
<keyword evidence="5" id="KW-0539">Nucleus</keyword>
<evidence type="ECO:0000256" key="1">
    <source>
        <dbReference type="ARBA" id="ARBA00004123"/>
    </source>
</evidence>
<dbReference type="Proteomes" id="UP001152646">
    <property type="component" value="Unassembled WGS sequence"/>
</dbReference>
<dbReference type="GO" id="GO:0008270">
    <property type="term" value="F:zinc ion binding"/>
    <property type="evidence" value="ECO:0007669"/>
    <property type="project" value="InterPro"/>
</dbReference>
<evidence type="ECO:0000259" key="7">
    <source>
        <dbReference type="PROSITE" id="PS50048"/>
    </source>
</evidence>
<dbReference type="SMART" id="SM00066">
    <property type="entry name" value="GAL4"/>
    <property type="match status" value="1"/>
</dbReference>
<dbReference type="GO" id="GO:0000976">
    <property type="term" value="F:transcription cis-regulatory region binding"/>
    <property type="evidence" value="ECO:0007669"/>
    <property type="project" value="TreeGrafter"/>
</dbReference>
<feature type="domain" description="Zn(2)-C6 fungal-type" evidence="7">
    <location>
        <begin position="95"/>
        <end position="124"/>
    </location>
</feature>
<evidence type="ECO:0000313" key="8">
    <source>
        <dbReference type="EMBL" id="CAG8413305.1"/>
    </source>
</evidence>
<dbReference type="CDD" id="cd00067">
    <property type="entry name" value="GAL4"/>
    <property type="match status" value="1"/>
</dbReference>
<dbReference type="EMBL" id="CAJVPA010000223">
    <property type="protein sequence ID" value="CAG8413305.1"/>
    <property type="molecule type" value="Genomic_DNA"/>
</dbReference>